<dbReference type="InterPro" id="IPR041527">
    <property type="entry name" value="YhcG_N"/>
</dbReference>
<dbReference type="HOGENOM" id="CLU_2093292_0_0_0"/>
<proteinExistence type="predicted"/>
<dbReference type="InterPro" id="IPR053148">
    <property type="entry name" value="PD-DEXK-like_domain"/>
</dbReference>
<protein>
    <recommendedName>
        <fullName evidence="1">YhcG N-terminal domain-containing protein</fullName>
    </recommendedName>
</protein>
<evidence type="ECO:0000259" key="1">
    <source>
        <dbReference type="Pfam" id="PF17761"/>
    </source>
</evidence>
<dbReference type="eggNOG" id="COG4804">
    <property type="taxonomic scope" value="Bacteria"/>
</dbReference>
<accession>A0A140NT76</accession>
<dbReference type="Proteomes" id="UP000002799">
    <property type="component" value="Chromosome"/>
</dbReference>
<dbReference type="KEGG" id="fne:FSDG_02427"/>
<dbReference type="PANTHER" id="PTHR30547">
    <property type="entry name" value="UNCHARACTERIZED PROTEIN YHCG-RELATED"/>
    <property type="match status" value="1"/>
</dbReference>
<dbReference type="EMBL" id="CP007062">
    <property type="protein sequence ID" value="AHH93326.1"/>
    <property type="molecule type" value="Genomic_DNA"/>
</dbReference>
<dbReference type="Pfam" id="PF17761">
    <property type="entry name" value="DUF1016_N"/>
    <property type="match status" value="1"/>
</dbReference>
<gene>
    <name evidence="2" type="ORF">FSDG_02427</name>
</gene>
<organism evidence="2">
    <name type="scientific">Fusobacterium animalis 7_1</name>
    <dbReference type="NCBI Taxonomy" id="457405"/>
    <lineage>
        <taxon>Bacteria</taxon>
        <taxon>Fusobacteriati</taxon>
        <taxon>Fusobacteriota</taxon>
        <taxon>Fusobacteriia</taxon>
        <taxon>Fusobacteriales</taxon>
        <taxon>Fusobacteriaceae</taxon>
        <taxon>Fusobacterium</taxon>
    </lineage>
</organism>
<sequence length="116" mass="13379">MGKSFYSKYLIGLQAVSQLKNIESKIKSIPWGHNQRIMYKCKNIEDALFYIDKTIENGWSRNDVVAEYSLASISQPIGISKYKINKFLNTEYKNNLPSIEEIEEGIKSISIKKKIN</sequence>
<dbReference type="AlphaFoldDB" id="A0A140NT76"/>
<reference evidence="2 3" key="1">
    <citation type="submission" date="2013-11" db="EMBL/GenBank/DDBJ databases">
        <title>The Genome Sequence of Fusobacterium sp. 7_1.</title>
        <authorList>
            <consortium name="The Broad Institute Genome Sequencing Platform"/>
            <person name="Earl A."/>
            <person name="Ward D."/>
            <person name="Feldgarden M."/>
            <person name="Gevers D."/>
            <person name="Strauss J."/>
            <person name="Ambrose C.E."/>
            <person name="Allen-Vercoe E."/>
            <person name="Walker B."/>
            <person name="Young S.K."/>
            <person name="Zeng Q."/>
            <person name="Gargeya S."/>
            <person name="Fitzgerald M."/>
            <person name="Haas B."/>
            <person name="Abouelleil A."/>
            <person name="Alvarado L."/>
            <person name="Arachchi H.M."/>
            <person name="Berlin A.M."/>
            <person name="Chapman S.B."/>
            <person name="Goldberg J."/>
            <person name="Griggs A."/>
            <person name="Gujja S."/>
            <person name="Hansen M."/>
            <person name="Howarth C."/>
            <person name="Imamovic A."/>
            <person name="Larimer J."/>
            <person name="McCowen C."/>
            <person name="Montmayeur A."/>
            <person name="Murphy C."/>
            <person name="Neiman D."/>
            <person name="Pearson M."/>
            <person name="Priest M."/>
            <person name="Roberts A."/>
            <person name="Saif S."/>
            <person name="Shea T."/>
            <person name="Sisk P."/>
            <person name="Sykes S."/>
            <person name="Wortman J."/>
            <person name="Nusbaum C."/>
            <person name="Birren B."/>
        </authorList>
    </citation>
    <scope>NUCLEOTIDE SEQUENCE [LARGE SCALE GENOMIC DNA]</scope>
    <source>
        <strain evidence="2 3">7_1</strain>
    </source>
</reference>
<name>A0A140NT76_9FUSO</name>
<dbReference type="PANTHER" id="PTHR30547:SF0">
    <property type="entry name" value="BLR8175 PROTEIN"/>
    <property type="match status" value="1"/>
</dbReference>
<evidence type="ECO:0000313" key="2">
    <source>
        <dbReference type="EMBL" id="AHH93326.1"/>
    </source>
</evidence>
<evidence type="ECO:0000313" key="3">
    <source>
        <dbReference type="Proteomes" id="UP000002799"/>
    </source>
</evidence>
<feature type="domain" description="YhcG N-terminal" evidence="1">
    <location>
        <begin position="17"/>
        <end position="64"/>
    </location>
</feature>